<dbReference type="InterPro" id="IPR005467">
    <property type="entry name" value="His_kinase_dom"/>
</dbReference>
<protein>
    <recommendedName>
        <fullName evidence="2">histidine kinase</fullName>
        <ecNumber evidence="2">2.7.13.3</ecNumber>
    </recommendedName>
</protein>
<keyword evidence="4" id="KW-0808">Transferase</keyword>
<dbReference type="InterPro" id="IPR000700">
    <property type="entry name" value="PAS-assoc_C"/>
</dbReference>
<evidence type="ECO:0000313" key="11">
    <source>
        <dbReference type="EMBL" id="GET31268.1"/>
    </source>
</evidence>
<dbReference type="SUPFAM" id="SSF55785">
    <property type="entry name" value="PYP-like sensor domain (PAS domain)"/>
    <property type="match status" value="3"/>
</dbReference>
<evidence type="ECO:0000313" key="12">
    <source>
        <dbReference type="Proteomes" id="UP000391834"/>
    </source>
</evidence>
<dbReference type="Proteomes" id="UP000391834">
    <property type="component" value="Unassembled WGS sequence"/>
</dbReference>
<dbReference type="CDD" id="cd00082">
    <property type="entry name" value="HisKA"/>
    <property type="match status" value="1"/>
</dbReference>
<evidence type="ECO:0000259" key="10">
    <source>
        <dbReference type="PROSITE" id="PS50113"/>
    </source>
</evidence>
<dbReference type="Gene3D" id="1.10.287.130">
    <property type="match status" value="1"/>
</dbReference>
<dbReference type="NCBIfam" id="TIGR00229">
    <property type="entry name" value="sensory_box"/>
    <property type="match status" value="2"/>
</dbReference>
<comment type="caution">
    <text evidence="11">The sequence shown here is derived from an EMBL/GenBank/DDBJ whole genome shotgun (WGS) entry which is preliminary data.</text>
</comment>
<dbReference type="CDD" id="cd00130">
    <property type="entry name" value="PAS"/>
    <property type="match status" value="1"/>
</dbReference>
<dbReference type="EMBL" id="BLAX01000001">
    <property type="protein sequence ID" value="GET31268.1"/>
    <property type="molecule type" value="Genomic_DNA"/>
</dbReference>
<dbReference type="SMART" id="SM00388">
    <property type="entry name" value="HisKA"/>
    <property type="match status" value="1"/>
</dbReference>
<dbReference type="SUPFAM" id="SSF55874">
    <property type="entry name" value="ATPase domain of HSP90 chaperone/DNA topoisomerase II/histidine kinase"/>
    <property type="match status" value="1"/>
</dbReference>
<dbReference type="PRINTS" id="PR00344">
    <property type="entry name" value="BCTRLSENSOR"/>
</dbReference>
<dbReference type="Gene3D" id="3.30.565.10">
    <property type="entry name" value="Histidine kinase-like ATPase, C-terminal domain"/>
    <property type="match status" value="1"/>
</dbReference>
<dbReference type="Pfam" id="PF00512">
    <property type="entry name" value="HisKA"/>
    <property type="match status" value="1"/>
</dbReference>
<evidence type="ECO:0000256" key="2">
    <source>
        <dbReference type="ARBA" id="ARBA00012438"/>
    </source>
</evidence>
<dbReference type="PANTHER" id="PTHR43711:SF31">
    <property type="entry name" value="HISTIDINE KINASE"/>
    <property type="match status" value="1"/>
</dbReference>
<dbReference type="InterPro" id="IPR050736">
    <property type="entry name" value="Sensor_HK_Regulatory"/>
</dbReference>
<evidence type="ECO:0000259" key="8">
    <source>
        <dbReference type="PROSITE" id="PS50109"/>
    </source>
</evidence>
<name>A0A5M4AUB4_9BACT</name>
<reference evidence="11 12" key="1">
    <citation type="submission" date="2019-10" db="EMBL/GenBank/DDBJ databases">
        <title>Prolixibacter strains distinguished by the presence of nitrate reductase genes were adept at nitrate-dependent anaerobic corrosion of metallic iron and carbon steel.</title>
        <authorList>
            <person name="Iino T."/>
            <person name="Shono N."/>
            <person name="Ito K."/>
            <person name="Nakamura R."/>
            <person name="Sueoka K."/>
            <person name="Harayama S."/>
            <person name="Ohkuma M."/>
        </authorList>
    </citation>
    <scope>NUCLEOTIDE SEQUENCE [LARGE SCALE GENOMIC DNA]</scope>
    <source>
        <strain evidence="11 12">JCM 13498</strain>
    </source>
</reference>
<dbReference type="AlphaFoldDB" id="A0A5M4AUB4"/>
<dbReference type="SUPFAM" id="SSF47384">
    <property type="entry name" value="Homodimeric domain of signal transducing histidine kinase"/>
    <property type="match status" value="1"/>
</dbReference>
<dbReference type="InterPro" id="IPR000014">
    <property type="entry name" value="PAS"/>
</dbReference>
<evidence type="ECO:0000256" key="7">
    <source>
        <dbReference type="PROSITE-ProRule" id="PRU00169"/>
    </source>
</evidence>
<dbReference type="PROSITE" id="PS50113">
    <property type="entry name" value="PAC"/>
    <property type="match status" value="3"/>
</dbReference>
<dbReference type="GO" id="GO:0000155">
    <property type="term" value="F:phosphorelay sensor kinase activity"/>
    <property type="evidence" value="ECO:0007669"/>
    <property type="project" value="InterPro"/>
</dbReference>
<feature type="domain" description="Histidine kinase" evidence="8">
    <location>
        <begin position="481"/>
        <end position="699"/>
    </location>
</feature>
<dbReference type="EC" id="2.7.13.3" evidence="2"/>
<sequence>MEAWISLSDPKYQEKISEHVNNLYQLKERIDEGEFPVFTKENKVLTWDFSTAPLGKQPDGTSLFITMAKDTTERKKAERLLKEQERWLKESQRVGRIGSYNINLQNWTWTSSEIFDEIFGIDETFDKNMNNWLKLIHPDQLEELRTYFDDIVGNRESFNKEYKINRQTTGEERWIWSHGEVNYSDTGEPLTMIGTIQDITERKYSEYQIEKSLALVKATLESTADGILVVNNEGKIMEHNQKFAKMWNIPEHIFTSQSDEKAINYILNQLKKPDLFVSKVMELYANPDATSFDTLEFIDGRIFERYSKPLRINDDSMGRVWSFRDVTEPRIVEQSLKKTQLLLKSTIESARDIIIMAIDTSYRYLNFNHAYWLLMKSVYNVEITPGMNLLDFVHSEEDIQRFKPYYDRALHGESHSQIEKFSDGDYYETFYNPIVNEDDETIGATAFSINITDKKKAEAELIQAKELAEENNRLKTAFLHNISHEIRTPMNAIIGFSELLCDEEIGPDERGKYAGMVFQAGEQLLSIITDIINIATIESGQVKINQHQVNLNQALKSILMQFQMTADQKQIELRQSTPVQSRDISLVTDEIKLIQILTNLIGNALKFTESGYVDFNYRINEMYVEFHIEDTGKGIPEELQEKIFERFQQADSNISREFGGAGLGLAISKAYIELLGGRIWLKSEPGKGAVFTFTIPYIHPDILSEKETTETSEKLKNDVLTILVAENEEYSFLLLKSMLPDYRLIRASDDKDTLRILRANPAIDMVFFDVNLKEDNEDESIKRIKAFRPKLPVLALTSYGQNNQWDRIHTKGFDEYIKRPFRKEDIISRLKKFVK</sequence>
<dbReference type="PROSITE" id="PS50109">
    <property type="entry name" value="HIS_KIN"/>
    <property type="match status" value="1"/>
</dbReference>
<evidence type="ECO:0000256" key="4">
    <source>
        <dbReference type="ARBA" id="ARBA00022679"/>
    </source>
</evidence>
<evidence type="ECO:0000256" key="6">
    <source>
        <dbReference type="ARBA" id="ARBA00023012"/>
    </source>
</evidence>
<feature type="domain" description="PAC" evidence="10">
    <location>
        <begin position="412"/>
        <end position="463"/>
    </location>
</feature>
<evidence type="ECO:0000256" key="3">
    <source>
        <dbReference type="ARBA" id="ARBA00022553"/>
    </source>
</evidence>
<feature type="modified residue" description="4-aspartylphosphate" evidence="7">
    <location>
        <position position="769"/>
    </location>
</feature>
<dbReference type="InterPro" id="IPR001610">
    <property type="entry name" value="PAC"/>
</dbReference>
<dbReference type="SMART" id="SM00086">
    <property type="entry name" value="PAC"/>
    <property type="match status" value="1"/>
</dbReference>
<evidence type="ECO:0000259" key="9">
    <source>
        <dbReference type="PROSITE" id="PS50110"/>
    </source>
</evidence>
<dbReference type="InterPro" id="IPR036890">
    <property type="entry name" value="HATPase_C_sf"/>
</dbReference>
<keyword evidence="5" id="KW-0418">Kinase</keyword>
<keyword evidence="6" id="KW-0902">Two-component regulatory system</keyword>
<dbReference type="InterPro" id="IPR036097">
    <property type="entry name" value="HisK_dim/P_sf"/>
</dbReference>
<dbReference type="InterPro" id="IPR011006">
    <property type="entry name" value="CheY-like_superfamily"/>
</dbReference>
<evidence type="ECO:0000256" key="5">
    <source>
        <dbReference type="ARBA" id="ARBA00022777"/>
    </source>
</evidence>
<dbReference type="SMART" id="SM00387">
    <property type="entry name" value="HATPase_c"/>
    <property type="match status" value="1"/>
</dbReference>
<dbReference type="PROSITE" id="PS50110">
    <property type="entry name" value="RESPONSE_REGULATORY"/>
    <property type="match status" value="1"/>
</dbReference>
<accession>A0A5M4AUB4</accession>
<dbReference type="Pfam" id="PF08447">
    <property type="entry name" value="PAS_3"/>
    <property type="match status" value="1"/>
</dbReference>
<dbReference type="InterPro" id="IPR035965">
    <property type="entry name" value="PAS-like_dom_sf"/>
</dbReference>
<feature type="domain" description="PAC" evidence="10">
    <location>
        <begin position="158"/>
        <end position="211"/>
    </location>
</feature>
<dbReference type="SMART" id="SM00448">
    <property type="entry name" value="REC"/>
    <property type="match status" value="1"/>
</dbReference>
<dbReference type="InterPro" id="IPR013655">
    <property type="entry name" value="PAS_fold_3"/>
</dbReference>
<dbReference type="Gene3D" id="3.30.450.20">
    <property type="entry name" value="PAS domain"/>
    <property type="match status" value="4"/>
</dbReference>
<feature type="domain" description="PAC" evidence="10">
    <location>
        <begin position="31"/>
        <end position="83"/>
    </location>
</feature>
<dbReference type="InterPro" id="IPR003594">
    <property type="entry name" value="HATPase_dom"/>
</dbReference>
<dbReference type="FunFam" id="3.30.565.10:FF:000010">
    <property type="entry name" value="Sensor histidine kinase RcsC"/>
    <property type="match status" value="1"/>
</dbReference>
<dbReference type="PANTHER" id="PTHR43711">
    <property type="entry name" value="TWO-COMPONENT HISTIDINE KINASE"/>
    <property type="match status" value="1"/>
</dbReference>
<dbReference type="Pfam" id="PF02518">
    <property type="entry name" value="HATPase_c"/>
    <property type="match status" value="1"/>
</dbReference>
<gene>
    <name evidence="11" type="ORF">PbJCM13498_01310</name>
</gene>
<evidence type="ECO:0000256" key="1">
    <source>
        <dbReference type="ARBA" id="ARBA00000085"/>
    </source>
</evidence>
<dbReference type="CDD" id="cd16922">
    <property type="entry name" value="HATPase_EvgS-ArcB-TorS-like"/>
    <property type="match status" value="1"/>
</dbReference>
<dbReference type="Pfam" id="PF13188">
    <property type="entry name" value="PAS_8"/>
    <property type="match status" value="1"/>
</dbReference>
<comment type="catalytic activity">
    <reaction evidence="1">
        <text>ATP + protein L-histidine = ADP + protein N-phospho-L-histidine.</text>
        <dbReference type="EC" id="2.7.13.3"/>
    </reaction>
</comment>
<dbReference type="Pfam" id="PF00072">
    <property type="entry name" value="Response_reg"/>
    <property type="match status" value="1"/>
</dbReference>
<keyword evidence="3 7" id="KW-0597">Phosphoprotein</keyword>
<dbReference type="Gene3D" id="2.10.70.100">
    <property type="match status" value="1"/>
</dbReference>
<dbReference type="Gene3D" id="3.40.50.2300">
    <property type="match status" value="1"/>
</dbReference>
<keyword evidence="12" id="KW-1185">Reference proteome</keyword>
<dbReference type="InterPro" id="IPR004358">
    <property type="entry name" value="Sig_transdc_His_kin-like_C"/>
</dbReference>
<proteinExistence type="predicted"/>
<organism evidence="11 12">
    <name type="scientific">Prolixibacter bellariivorans</name>
    <dbReference type="NCBI Taxonomy" id="314319"/>
    <lineage>
        <taxon>Bacteria</taxon>
        <taxon>Pseudomonadati</taxon>
        <taxon>Bacteroidota</taxon>
        <taxon>Bacteroidia</taxon>
        <taxon>Marinilabiliales</taxon>
        <taxon>Prolixibacteraceae</taxon>
        <taxon>Prolixibacter</taxon>
    </lineage>
</organism>
<feature type="domain" description="Response regulatory" evidence="9">
    <location>
        <begin position="721"/>
        <end position="834"/>
    </location>
</feature>
<dbReference type="InterPro" id="IPR001789">
    <property type="entry name" value="Sig_transdc_resp-reg_receiver"/>
</dbReference>
<dbReference type="SUPFAM" id="SSF52172">
    <property type="entry name" value="CheY-like"/>
    <property type="match status" value="1"/>
</dbReference>
<dbReference type="InterPro" id="IPR003661">
    <property type="entry name" value="HisK_dim/P_dom"/>
</dbReference>